<organism evidence="1 2">
    <name type="scientific">Pocillopora damicornis</name>
    <name type="common">Cauliflower coral</name>
    <name type="synonym">Millepora damicornis</name>
    <dbReference type="NCBI Taxonomy" id="46731"/>
    <lineage>
        <taxon>Eukaryota</taxon>
        <taxon>Metazoa</taxon>
        <taxon>Cnidaria</taxon>
        <taxon>Anthozoa</taxon>
        <taxon>Hexacorallia</taxon>
        <taxon>Scleractinia</taxon>
        <taxon>Astrocoeniina</taxon>
        <taxon>Pocilloporidae</taxon>
        <taxon>Pocillopora</taxon>
    </lineage>
</organism>
<dbReference type="EMBL" id="RCHS01002063">
    <property type="protein sequence ID" value="RMX49753.1"/>
    <property type="molecule type" value="Genomic_DNA"/>
</dbReference>
<proteinExistence type="predicted"/>
<accession>A0A3M6U7W4</accession>
<evidence type="ECO:0000313" key="2">
    <source>
        <dbReference type="Proteomes" id="UP000275408"/>
    </source>
</evidence>
<sequence length="159" mass="18401">MDKLLSIIDPSPPHWERIVRGGQKGPAVTLVPTWRGQKYRRKKVQFERQFKGPEYVHYKPGNVFGMCGFFWNIRCFLNDHFHFLNGILQVLLLAAYRRQGFPVTPRGLLAEFEGNLDLLEINLRELLSLRGLSSKLHVEQSCIFPECLSPGLALEYYPL</sequence>
<feature type="non-terminal residue" evidence="1">
    <location>
        <position position="159"/>
    </location>
</feature>
<gene>
    <name evidence="1" type="ORF">pdam_00024744</name>
</gene>
<comment type="caution">
    <text evidence="1">The sequence shown here is derived from an EMBL/GenBank/DDBJ whole genome shotgun (WGS) entry which is preliminary data.</text>
</comment>
<name>A0A3M6U7W4_POCDA</name>
<evidence type="ECO:0000313" key="1">
    <source>
        <dbReference type="EMBL" id="RMX49753.1"/>
    </source>
</evidence>
<keyword evidence="2" id="KW-1185">Reference proteome</keyword>
<protein>
    <submittedName>
        <fullName evidence="1">Uncharacterized protein</fullName>
    </submittedName>
</protein>
<dbReference type="Proteomes" id="UP000275408">
    <property type="component" value="Unassembled WGS sequence"/>
</dbReference>
<reference evidence="1 2" key="1">
    <citation type="journal article" date="2018" name="Sci. Rep.">
        <title>Comparative analysis of the Pocillopora damicornis genome highlights role of immune system in coral evolution.</title>
        <authorList>
            <person name="Cunning R."/>
            <person name="Bay R.A."/>
            <person name="Gillette P."/>
            <person name="Baker A.C."/>
            <person name="Traylor-Knowles N."/>
        </authorList>
    </citation>
    <scope>NUCLEOTIDE SEQUENCE [LARGE SCALE GENOMIC DNA]</scope>
    <source>
        <strain evidence="1">RSMAS</strain>
        <tissue evidence="1">Whole animal</tissue>
    </source>
</reference>
<dbReference type="AlphaFoldDB" id="A0A3M6U7W4"/>